<dbReference type="EMBL" id="JBHSRD010000008">
    <property type="protein sequence ID" value="MFC6009382.1"/>
    <property type="molecule type" value="Genomic_DNA"/>
</dbReference>
<evidence type="ECO:0000313" key="2">
    <source>
        <dbReference type="Proteomes" id="UP001596189"/>
    </source>
</evidence>
<evidence type="ECO:0000313" key="1">
    <source>
        <dbReference type="EMBL" id="MFC6009382.1"/>
    </source>
</evidence>
<sequence>MDLELTGEIWYWRGPSPYHFVTVPEDQCVELKAAAAEVSYGWGVIPVRVQLGDTEWTTSLFPKAGRYLVPVKQAVQRAEDLELGDVVTVRLSVDV</sequence>
<protein>
    <submittedName>
        <fullName evidence="1">DUF1905 domain-containing protein</fullName>
    </submittedName>
</protein>
<proteinExistence type="predicted"/>
<dbReference type="InterPro" id="IPR015018">
    <property type="entry name" value="DUF1905"/>
</dbReference>
<keyword evidence="2" id="KW-1185">Reference proteome</keyword>
<name>A0ABW1JKJ1_9ACTN</name>
<dbReference type="Proteomes" id="UP001596189">
    <property type="component" value="Unassembled WGS sequence"/>
</dbReference>
<comment type="caution">
    <text evidence="1">The sequence shown here is derived from an EMBL/GenBank/DDBJ whole genome shotgun (WGS) entry which is preliminary data.</text>
</comment>
<accession>A0ABW1JKJ1</accession>
<dbReference type="RefSeq" id="WP_345717896.1">
    <property type="nucleotide sequence ID" value="NZ_BAABFP010000007.1"/>
</dbReference>
<reference evidence="2" key="1">
    <citation type="journal article" date="2019" name="Int. J. Syst. Evol. Microbiol.">
        <title>The Global Catalogue of Microorganisms (GCM) 10K type strain sequencing project: providing services to taxonomists for standard genome sequencing and annotation.</title>
        <authorList>
            <consortium name="The Broad Institute Genomics Platform"/>
            <consortium name="The Broad Institute Genome Sequencing Center for Infectious Disease"/>
            <person name="Wu L."/>
            <person name="Ma J."/>
        </authorList>
    </citation>
    <scope>NUCLEOTIDE SEQUENCE [LARGE SCALE GENOMIC DNA]</scope>
    <source>
        <strain evidence="2">KACC 14249</strain>
    </source>
</reference>
<dbReference type="Pfam" id="PF08922">
    <property type="entry name" value="DUF1905"/>
    <property type="match status" value="1"/>
</dbReference>
<organism evidence="1 2">
    <name type="scientific">Angustibacter luteus</name>
    <dbReference type="NCBI Taxonomy" id="658456"/>
    <lineage>
        <taxon>Bacteria</taxon>
        <taxon>Bacillati</taxon>
        <taxon>Actinomycetota</taxon>
        <taxon>Actinomycetes</taxon>
        <taxon>Kineosporiales</taxon>
        <taxon>Kineosporiaceae</taxon>
    </lineage>
</organism>
<dbReference type="Gene3D" id="2.40.30.100">
    <property type="entry name" value="AF2212/PG0164-like"/>
    <property type="match status" value="1"/>
</dbReference>
<dbReference type="SUPFAM" id="SSF141694">
    <property type="entry name" value="AF2212/PG0164-like"/>
    <property type="match status" value="1"/>
</dbReference>
<gene>
    <name evidence="1" type="ORF">ACFQDO_19800</name>
</gene>
<dbReference type="InterPro" id="IPR037079">
    <property type="entry name" value="AF2212/PG0164-like_sf"/>
</dbReference>